<evidence type="ECO:0000313" key="3">
    <source>
        <dbReference type="Proteomes" id="UP000735302"/>
    </source>
</evidence>
<keyword evidence="1" id="KW-1133">Transmembrane helix</keyword>
<keyword evidence="1" id="KW-0812">Transmembrane</keyword>
<comment type="caution">
    <text evidence="2">The sequence shown here is derived from an EMBL/GenBank/DDBJ whole genome shotgun (WGS) entry which is preliminary data.</text>
</comment>
<name>A0AAV4D1U3_9GAST</name>
<keyword evidence="3" id="KW-1185">Reference proteome</keyword>
<evidence type="ECO:0008006" key="4">
    <source>
        <dbReference type="Google" id="ProtNLM"/>
    </source>
</evidence>
<evidence type="ECO:0000313" key="2">
    <source>
        <dbReference type="EMBL" id="GFO38045.1"/>
    </source>
</evidence>
<reference evidence="2 3" key="1">
    <citation type="journal article" date="2021" name="Elife">
        <title>Chloroplast acquisition without the gene transfer in kleptoplastic sea slugs, Plakobranchus ocellatus.</title>
        <authorList>
            <person name="Maeda T."/>
            <person name="Takahashi S."/>
            <person name="Yoshida T."/>
            <person name="Shimamura S."/>
            <person name="Takaki Y."/>
            <person name="Nagai Y."/>
            <person name="Toyoda A."/>
            <person name="Suzuki Y."/>
            <person name="Arimoto A."/>
            <person name="Ishii H."/>
            <person name="Satoh N."/>
            <person name="Nishiyama T."/>
            <person name="Hasebe M."/>
            <person name="Maruyama T."/>
            <person name="Minagawa J."/>
            <person name="Obokata J."/>
            <person name="Shigenobu S."/>
        </authorList>
    </citation>
    <scope>NUCLEOTIDE SEQUENCE [LARGE SCALE GENOMIC DNA]</scope>
</reference>
<proteinExistence type="predicted"/>
<keyword evidence="1" id="KW-0472">Membrane</keyword>
<accession>A0AAV4D1U3</accession>
<dbReference type="EMBL" id="BLXT01007308">
    <property type="protein sequence ID" value="GFO38045.1"/>
    <property type="molecule type" value="Genomic_DNA"/>
</dbReference>
<gene>
    <name evidence="2" type="ORF">PoB_006455000</name>
</gene>
<organism evidence="2 3">
    <name type="scientific">Plakobranchus ocellatus</name>
    <dbReference type="NCBI Taxonomy" id="259542"/>
    <lineage>
        <taxon>Eukaryota</taxon>
        <taxon>Metazoa</taxon>
        <taxon>Spiralia</taxon>
        <taxon>Lophotrochozoa</taxon>
        <taxon>Mollusca</taxon>
        <taxon>Gastropoda</taxon>
        <taxon>Heterobranchia</taxon>
        <taxon>Euthyneura</taxon>
        <taxon>Panpulmonata</taxon>
        <taxon>Sacoglossa</taxon>
        <taxon>Placobranchoidea</taxon>
        <taxon>Plakobranchidae</taxon>
        <taxon>Plakobranchus</taxon>
    </lineage>
</organism>
<feature type="transmembrane region" description="Helical" evidence="1">
    <location>
        <begin position="46"/>
        <end position="72"/>
    </location>
</feature>
<protein>
    <recommendedName>
        <fullName evidence="4">Transmembrane protein</fullName>
    </recommendedName>
</protein>
<sequence>MNKISLACAERRSPVRNSHTCNECERSVDDSRSCRLITNSLFRHRLVEMCSCGIGCGSNIAVTLVVAGAVAVAMTMTVVDAMAVMGTVVAAAAAIVEKK</sequence>
<feature type="transmembrane region" description="Helical" evidence="1">
    <location>
        <begin position="78"/>
        <end position="96"/>
    </location>
</feature>
<dbReference type="Proteomes" id="UP000735302">
    <property type="component" value="Unassembled WGS sequence"/>
</dbReference>
<dbReference type="AlphaFoldDB" id="A0AAV4D1U3"/>
<evidence type="ECO:0000256" key="1">
    <source>
        <dbReference type="SAM" id="Phobius"/>
    </source>
</evidence>